<comment type="caution">
    <text evidence="2">The sequence shown here is derived from an EMBL/GenBank/DDBJ whole genome shotgun (WGS) entry which is preliminary data.</text>
</comment>
<organism evidence="2 3">
    <name type="scientific">Fusarium flagelliforme</name>
    <dbReference type="NCBI Taxonomy" id="2675880"/>
    <lineage>
        <taxon>Eukaryota</taxon>
        <taxon>Fungi</taxon>
        <taxon>Dikarya</taxon>
        <taxon>Ascomycota</taxon>
        <taxon>Pezizomycotina</taxon>
        <taxon>Sordariomycetes</taxon>
        <taxon>Hypocreomycetidae</taxon>
        <taxon>Hypocreales</taxon>
        <taxon>Nectriaceae</taxon>
        <taxon>Fusarium</taxon>
        <taxon>Fusarium incarnatum-equiseti species complex</taxon>
    </lineage>
</organism>
<gene>
    <name evidence="2" type="ORF">FIE12Z_8135</name>
</gene>
<dbReference type="Proteomes" id="UP000265631">
    <property type="component" value="Unassembled WGS sequence"/>
</dbReference>
<protein>
    <submittedName>
        <fullName evidence="2">Uncharacterized protein</fullName>
    </submittedName>
</protein>
<keyword evidence="1" id="KW-0812">Transmembrane</keyword>
<keyword evidence="3" id="KW-1185">Reference proteome</keyword>
<feature type="transmembrane region" description="Helical" evidence="1">
    <location>
        <begin position="41"/>
        <end position="61"/>
    </location>
</feature>
<feature type="transmembrane region" description="Helical" evidence="1">
    <location>
        <begin position="73"/>
        <end position="92"/>
    </location>
</feature>
<dbReference type="OrthoDB" id="5080160at2759"/>
<evidence type="ECO:0000256" key="1">
    <source>
        <dbReference type="SAM" id="Phobius"/>
    </source>
</evidence>
<accession>A0A395MIU9</accession>
<sequence length="242" mass="25676">MESIHPTVGTGLWQMADHVLFTLTGGMLLGAAVALKLPRGFHLDVVIFSLLAVFGLVSVLMNASAFQRARFDLVAVFLALGLIISGPCYLTVYPPSLSDLGTGLREYVFLIAMAASAVVIMVPGTARARQLSDRITNEEGILPSEPCNSSTSRFLDSISSVSHLDFLPNPGLMDLKFMSGPGSQYSDHSGSEESAITLSSGLMRDPGKALEIIQWAAAAAPPAFGRKGDQTSTDHVIHEISA</sequence>
<feature type="transmembrane region" description="Helical" evidence="1">
    <location>
        <begin position="107"/>
        <end position="126"/>
    </location>
</feature>
<feature type="transmembrane region" description="Helical" evidence="1">
    <location>
        <begin position="12"/>
        <end position="35"/>
    </location>
</feature>
<name>A0A395MIU9_9HYPO</name>
<evidence type="ECO:0000313" key="3">
    <source>
        <dbReference type="Proteomes" id="UP000265631"/>
    </source>
</evidence>
<dbReference type="EMBL" id="PXXK01000243">
    <property type="protein sequence ID" value="RFN47595.1"/>
    <property type="molecule type" value="Genomic_DNA"/>
</dbReference>
<proteinExistence type="predicted"/>
<reference evidence="2 3" key="1">
    <citation type="journal article" date="2018" name="PLoS Pathog.">
        <title>Evolution of structural diversity of trichothecenes, a family of toxins produced by plant pathogenic and entomopathogenic fungi.</title>
        <authorList>
            <person name="Proctor R.H."/>
            <person name="McCormick S.P."/>
            <person name="Kim H.S."/>
            <person name="Cardoza R.E."/>
            <person name="Stanley A.M."/>
            <person name="Lindo L."/>
            <person name="Kelly A."/>
            <person name="Brown D.W."/>
            <person name="Lee T."/>
            <person name="Vaughan M.M."/>
            <person name="Alexander N.J."/>
            <person name="Busman M."/>
            <person name="Gutierrez S."/>
        </authorList>
    </citation>
    <scope>NUCLEOTIDE SEQUENCE [LARGE SCALE GENOMIC DNA]</scope>
    <source>
        <strain evidence="2 3">NRRL 13405</strain>
    </source>
</reference>
<keyword evidence="1" id="KW-0472">Membrane</keyword>
<keyword evidence="1" id="KW-1133">Transmembrane helix</keyword>
<dbReference type="AlphaFoldDB" id="A0A395MIU9"/>
<evidence type="ECO:0000313" key="2">
    <source>
        <dbReference type="EMBL" id="RFN47595.1"/>
    </source>
</evidence>